<dbReference type="PANTHER" id="PTHR20941">
    <property type="entry name" value="FOLATE SYNTHESIS PROTEINS"/>
    <property type="match status" value="1"/>
</dbReference>
<comment type="pathway">
    <text evidence="3">Cofactor biosynthesis; tetrahydrofolate biosynthesis; 7,8-dihydrofolate from 2-amino-4-hydroxy-6-hydroxymethyl-7,8-dihydropteridine diphosphate and 4-aminobenzoate: step 1/2.</text>
</comment>
<comment type="similarity">
    <text evidence="4">Belongs to the DHPS family.</text>
</comment>
<dbReference type="CDD" id="cd00739">
    <property type="entry name" value="DHPS"/>
    <property type="match status" value="1"/>
</dbReference>
<evidence type="ECO:0000313" key="12">
    <source>
        <dbReference type="Proteomes" id="UP000654345"/>
    </source>
</evidence>
<evidence type="ECO:0000259" key="10">
    <source>
        <dbReference type="PROSITE" id="PS50972"/>
    </source>
</evidence>
<evidence type="ECO:0000256" key="5">
    <source>
        <dbReference type="ARBA" id="ARBA00012458"/>
    </source>
</evidence>
<dbReference type="PROSITE" id="PS00793">
    <property type="entry name" value="DHPS_2"/>
    <property type="match status" value="1"/>
</dbReference>
<keyword evidence="7" id="KW-0479">Metal-binding</keyword>
<sequence length="293" mass="31820">MAFSLSLAPTIWRQHRLEWGQQTYVMGIVNVTPDSFSGDGLRREELAPDEVAQRALIQAQAFVAEGARMIDVGGESTRPGFPAVSAQEEMQRVLPVIRALRASLPAEVIISVDTYKAEVAEKALEAGADMLNDIWGLHKDSRMAQVAHAHGVPIVLMANMRETVKHEIVSDVTRFLARSIDMALATGVPWEHLVIDPGIGFGTTSHENLALLHRLGELRTLSRPILLGTSRKSTIGQILGGVPPEERVEGTAATVALGIAQGADIVRVHDVREMMRVVKMSDAVVRGSYTLPS</sequence>
<feature type="domain" description="Pterin-binding" evidence="10">
    <location>
        <begin position="23"/>
        <end position="279"/>
    </location>
</feature>
<keyword evidence="6" id="KW-0808">Transferase</keyword>
<evidence type="ECO:0000256" key="9">
    <source>
        <dbReference type="ARBA" id="ARBA00022909"/>
    </source>
</evidence>
<keyword evidence="12" id="KW-1185">Reference proteome</keyword>
<dbReference type="EC" id="2.5.1.15" evidence="5"/>
<dbReference type="InterPro" id="IPR045031">
    <property type="entry name" value="DHP_synth-like"/>
</dbReference>
<dbReference type="RefSeq" id="WP_201369144.1">
    <property type="nucleotide sequence ID" value="NZ_BNJG01000001.1"/>
</dbReference>
<dbReference type="InterPro" id="IPR000489">
    <property type="entry name" value="Pterin-binding_dom"/>
</dbReference>
<evidence type="ECO:0000256" key="7">
    <source>
        <dbReference type="ARBA" id="ARBA00022723"/>
    </source>
</evidence>
<protein>
    <recommendedName>
        <fullName evidence="5">dihydropteroate synthase</fullName>
        <ecNumber evidence="5">2.5.1.15</ecNumber>
    </recommendedName>
</protein>
<comment type="caution">
    <text evidence="11">The sequence shown here is derived from an EMBL/GenBank/DDBJ whole genome shotgun (WGS) entry which is preliminary data.</text>
</comment>
<dbReference type="InterPro" id="IPR006390">
    <property type="entry name" value="DHP_synth_dom"/>
</dbReference>
<comment type="cofactor">
    <cofactor evidence="2">
        <name>Mg(2+)</name>
        <dbReference type="ChEBI" id="CHEBI:18420"/>
    </cofactor>
</comment>
<reference evidence="11 12" key="1">
    <citation type="journal article" date="2021" name="Int. J. Syst. Evol. Microbiol.">
        <title>Reticulibacter mediterranei gen. nov., sp. nov., within the new family Reticulibacteraceae fam. nov., and Ktedonospora formicarum gen. nov., sp. nov., Ktedonobacter robiniae sp. nov., Dictyobacter formicarum sp. nov. and Dictyobacter arantiisoli sp. nov., belonging to the class Ktedonobacteria.</title>
        <authorList>
            <person name="Yabe S."/>
            <person name="Zheng Y."/>
            <person name="Wang C.M."/>
            <person name="Sakai Y."/>
            <person name="Abe K."/>
            <person name="Yokota A."/>
            <person name="Donadio S."/>
            <person name="Cavaletti L."/>
            <person name="Monciardini P."/>
        </authorList>
    </citation>
    <scope>NUCLEOTIDE SEQUENCE [LARGE SCALE GENOMIC DNA]</scope>
    <source>
        <strain evidence="11 12">SOSP1-30</strain>
    </source>
</reference>
<dbReference type="SUPFAM" id="SSF51717">
    <property type="entry name" value="Dihydropteroate synthetase-like"/>
    <property type="match status" value="1"/>
</dbReference>
<keyword evidence="8" id="KW-0460">Magnesium</keyword>
<dbReference type="InterPro" id="IPR011005">
    <property type="entry name" value="Dihydropteroate_synth-like_sf"/>
</dbReference>
<proteinExistence type="inferred from homology"/>
<gene>
    <name evidence="11" type="ORF">KSB_06900</name>
</gene>
<name>A0ABQ3UHP3_9CHLR</name>
<dbReference type="Gene3D" id="3.20.20.20">
    <property type="entry name" value="Dihydropteroate synthase-like"/>
    <property type="match status" value="1"/>
</dbReference>
<evidence type="ECO:0000256" key="8">
    <source>
        <dbReference type="ARBA" id="ARBA00022842"/>
    </source>
</evidence>
<dbReference type="PROSITE" id="PS50972">
    <property type="entry name" value="PTERIN_BINDING"/>
    <property type="match status" value="1"/>
</dbReference>
<organism evidence="11 12">
    <name type="scientific">Ktedonobacter robiniae</name>
    <dbReference type="NCBI Taxonomy" id="2778365"/>
    <lineage>
        <taxon>Bacteria</taxon>
        <taxon>Bacillati</taxon>
        <taxon>Chloroflexota</taxon>
        <taxon>Ktedonobacteria</taxon>
        <taxon>Ktedonobacterales</taxon>
        <taxon>Ktedonobacteraceae</taxon>
        <taxon>Ktedonobacter</taxon>
    </lineage>
</organism>
<evidence type="ECO:0000256" key="4">
    <source>
        <dbReference type="ARBA" id="ARBA00009503"/>
    </source>
</evidence>
<dbReference type="Proteomes" id="UP000654345">
    <property type="component" value="Unassembled WGS sequence"/>
</dbReference>
<keyword evidence="9" id="KW-0289">Folate biosynthesis</keyword>
<dbReference type="PANTHER" id="PTHR20941:SF1">
    <property type="entry name" value="FOLIC ACID SYNTHESIS PROTEIN FOL1"/>
    <property type="match status" value="1"/>
</dbReference>
<evidence type="ECO:0000256" key="6">
    <source>
        <dbReference type="ARBA" id="ARBA00022679"/>
    </source>
</evidence>
<accession>A0ABQ3UHP3</accession>
<dbReference type="Pfam" id="PF00809">
    <property type="entry name" value="Pterin_bind"/>
    <property type="match status" value="1"/>
</dbReference>
<evidence type="ECO:0000256" key="2">
    <source>
        <dbReference type="ARBA" id="ARBA00001946"/>
    </source>
</evidence>
<evidence type="ECO:0000313" key="11">
    <source>
        <dbReference type="EMBL" id="GHO52215.1"/>
    </source>
</evidence>
<evidence type="ECO:0000256" key="1">
    <source>
        <dbReference type="ARBA" id="ARBA00000012"/>
    </source>
</evidence>
<dbReference type="EMBL" id="BNJG01000001">
    <property type="protein sequence ID" value="GHO52215.1"/>
    <property type="molecule type" value="Genomic_DNA"/>
</dbReference>
<comment type="catalytic activity">
    <reaction evidence="1">
        <text>(7,8-dihydropterin-6-yl)methyl diphosphate + 4-aminobenzoate = 7,8-dihydropteroate + diphosphate</text>
        <dbReference type="Rhea" id="RHEA:19949"/>
        <dbReference type="ChEBI" id="CHEBI:17836"/>
        <dbReference type="ChEBI" id="CHEBI:17839"/>
        <dbReference type="ChEBI" id="CHEBI:33019"/>
        <dbReference type="ChEBI" id="CHEBI:72950"/>
        <dbReference type="EC" id="2.5.1.15"/>
    </reaction>
</comment>
<dbReference type="NCBIfam" id="TIGR01496">
    <property type="entry name" value="DHPS"/>
    <property type="match status" value="1"/>
</dbReference>
<evidence type="ECO:0000256" key="3">
    <source>
        <dbReference type="ARBA" id="ARBA00004763"/>
    </source>
</evidence>